<keyword evidence="2" id="KW-0333">Golgi apparatus</keyword>
<feature type="region of interest" description="Disordered" evidence="5">
    <location>
        <begin position="72"/>
        <end position="94"/>
    </location>
</feature>
<organism evidence="6 7">
    <name type="scientific">Occultella glacieicola</name>
    <dbReference type="NCBI Taxonomy" id="2518684"/>
    <lineage>
        <taxon>Bacteria</taxon>
        <taxon>Bacillati</taxon>
        <taxon>Actinomycetota</taxon>
        <taxon>Actinomycetes</taxon>
        <taxon>Micrococcales</taxon>
        <taxon>Ruaniaceae</taxon>
        <taxon>Occultella</taxon>
    </lineage>
</organism>
<dbReference type="Pfam" id="PF05719">
    <property type="entry name" value="GPP34"/>
    <property type="match status" value="1"/>
</dbReference>
<evidence type="ECO:0000256" key="1">
    <source>
        <dbReference type="ARBA" id="ARBA00004255"/>
    </source>
</evidence>
<evidence type="ECO:0000256" key="3">
    <source>
        <dbReference type="ARBA" id="ARBA00023121"/>
    </source>
</evidence>
<feature type="compositionally biased region" description="Basic and acidic residues" evidence="5">
    <location>
        <begin position="12"/>
        <end position="22"/>
    </location>
</feature>
<reference evidence="6 7" key="1">
    <citation type="submission" date="2019-03" db="EMBL/GenBank/DDBJ databases">
        <title>Genomic features of bacteria from cold environments.</title>
        <authorList>
            <person name="Shen L."/>
        </authorList>
    </citation>
    <scope>NUCLEOTIDE SEQUENCE [LARGE SCALE GENOMIC DNA]</scope>
    <source>
        <strain evidence="7">T3246-1</strain>
    </source>
</reference>
<evidence type="ECO:0000313" key="7">
    <source>
        <dbReference type="Proteomes" id="UP000504882"/>
    </source>
</evidence>
<dbReference type="EMBL" id="SMNA01000005">
    <property type="protein sequence ID" value="TDE93907.1"/>
    <property type="molecule type" value="Genomic_DNA"/>
</dbReference>
<dbReference type="InterPro" id="IPR008628">
    <property type="entry name" value="GPP34-like"/>
</dbReference>
<gene>
    <name evidence="6" type="ORF">EXU48_10560</name>
</gene>
<keyword evidence="7" id="KW-1185">Reference proteome</keyword>
<evidence type="ECO:0000313" key="6">
    <source>
        <dbReference type="EMBL" id="TDE93907.1"/>
    </source>
</evidence>
<feature type="region of interest" description="Disordered" evidence="5">
    <location>
        <begin position="1"/>
        <end position="30"/>
    </location>
</feature>
<evidence type="ECO:0000256" key="2">
    <source>
        <dbReference type="ARBA" id="ARBA00023034"/>
    </source>
</evidence>
<evidence type="ECO:0000256" key="5">
    <source>
        <dbReference type="SAM" id="MobiDB-lite"/>
    </source>
</evidence>
<keyword evidence="4" id="KW-0472">Membrane</keyword>
<comment type="subcellular location">
    <subcellularLocation>
        <location evidence="1">Golgi apparatus membrane</location>
        <topology evidence="1">Peripheral membrane protein</topology>
        <orientation evidence="1">Cytoplasmic side</orientation>
    </subcellularLocation>
</comment>
<name>A0ABY2E4X7_9MICO</name>
<comment type="caution">
    <text evidence="6">The sequence shown here is derived from an EMBL/GenBank/DDBJ whole genome shotgun (WGS) entry which is preliminary data.</text>
</comment>
<protein>
    <submittedName>
        <fullName evidence="6">GPP34 family phosphoprotein</fullName>
    </submittedName>
</protein>
<dbReference type="Proteomes" id="UP000504882">
    <property type="component" value="Unassembled WGS sequence"/>
</dbReference>
<keyword evidence="3" id="KW-0446">Lipid-binding</keyword>
<dbReference type="InterPro" id="IPR038261">
    <property type="entry name" value="GPP34-like_sf"/>
</dbReference>
<evidence type="ECO:0000256" key="4">
    <source>
        <dbReference type="ARBA" id="ARBA00023136"/>
    </source>
</evidence>
<feature type="region of interest" description="Disordered" evidence="5">
    <location>
        <begin position="181"/>
        <end position="204"/>
    </location>
</feature>
<accession>A0ABY2E4X7</accession>
<sequence length="204" mass="21927">MARPASPMSRMQGREGHGRLEEPPTTEEPMSHTLAEEYLLLVLDDDSGRPLIDANSLHTAIAAAALTDLVSDGAPRGGREADGPVRKGRFARTGRSLPADPLRLAILDKAHDRKPKDAVAALGGMFSWSDRAKTLKEQLLEGLAGEGVLEQQESKILGIFRHRRAPGDRRGHRCHDHDVHLSHVQPRGQSPISDGAAAAGEPSG</sequence>
<dbReference type="Gene3D" id="1.10.3630.10">
    <property type="entry name" value="yeast vps74-n-term truncation variant domain like"/>
    <property type="match status" value="1"/>
</dbReference>
<proteinExistence type="predicted"/>